<dbReference type="AlphaFoldDB" id="A0A7R9TRM2"/>
<dbReference type="PANTHER" id="PTHR12341">
    <property type="entry name" value="5'-&gt;3' EXORIBONUCLEASE"/>
    <property type="match status" value="1"/>
</dbReference>
<keyword evidence="8" id="KW-0269">Exonuclease</keyword>
<dbReference type="InterPro" id="IPR027073">
    <property type="entry name" value="5_3_exoribonuclease"/>
</dbReference>
<dbReference type="Gene3D" id="3.30.1370.210">
    <property type="match status" value="1"/>
</dbReference>
<name>A0A7R9TRM2_MICPS</name>
<evidence type="ECO:0000256" key="7">
    <source>
        <dbReference type="ARBA" id="ARBA00022833"/>
    </source>
</evidence>
<dbReference type="Gene3D" id="3.40.50.12390">
    <property type="match status" value="2"/>
</dbReference>
<proteinExistence type="inferred from homology"/>
<evidence type="ECO:0000256" key="4">
    <source>
        <dbReference type="ARBA" id="ARBA00022723"/>
    </source>
</evidence>
<dbReference type="Pfam" id="PF17846">
    <property type="entry name" value="XRN_M"/>
    <property type="match status" value="1"/>
</dbReference>
<dbReference type="GO" id="GO:0000956">
    <property type="term" value="P:nuclear-transcribed mRNA catabolic process"/>
    <property type="evidence" value="ECO:0007669"/>
    <property type="project" value="TreeGrafter"/>
</dbReference>
<keyword evidence="2" id="KW-0507">mRNA processing</keyword>
<evidence type="ECO:0000256" key="3">
    <source>
        <dbReference type="ARBA" id="ARBA00022722"/>
    </source>
</evidence>
<evidence type="ECO:0000256" key="5">
    <source>
        <dbReference type="ARBA" id="ARBA00022771"/>
    </source>
</evidence>
<dbReference type="Pfam" id="PF03159">
    <property type="entry name" value="XRN_N"/>
    <property type="match status" value="1"/>
</dbReference>
<keyword evidence="7 9" id="KW-0862">Zinc</keyword>
<evidence type="ECO:0000256" key="8">
    <source>
        <dbReference type="ARBA" id="ARBA00022839"/>
    </source>
</evidence>
<evidence type="ECO:0000256" key="10">
    <source>
        <dbReference type="SAM" id="MobiDB-lite"/>
    </source>
</evidence>
<dbReference type="GO" id="GO:0006397">
    <property type="term" value="P:mRNA processing"/>
    <property type="evidence" value="ECO:0007669"/>
    <property type="project" value="UniProtKB-KW"/>
</dbReference>
<dbReference type="InterPro" id="IPR000571">
    <property type="entry name" value="Znf_CCCH"/>
</dbReference>
<keyword evidence="5 9" id="KW-0863">Zinc-finger</keyword>
<dbReference type="GO" id="GO:0004534">
    <property type="term" value="F:5'-3' RNA exonuclease activity"/>
    <property type="evidence" value="ECO:0007669"/>
    <property type="project" value="TreeGrafter"/>
</dbReference>
<feature type="compositionally biased region" description="Pro residues" evidence="10">
    <location>
        <begin position="478"/>
        <end position="499"/>
    </location>
</feature>
<feature type="domain" description="C3H1-type" evidence="11">
    <location>
        <begin position="417"/>
        <end position="444"/>
    </location>
</feature>
<sequence>MGVPAFYRWLSEKYPLIIKDVIEDEPWDMDGNTCPVDCSAPNPNGQEFDNLYLDMNGIIHPCFHPEDRPAPTTEEEVFECIFDYIDRLFAMIRPRKLLYMAIDGVAPRAKMNQQRSRRFRAAQEAQEKEEEEEKLRETLRAEGVKVPDKVKSEAFDSNVITPGTPFMGRLSAALQYYVHQRLNTDPGWRGVKVIMSDASVPGEGEHKAMHYIRQQRGLNGFDPNTRHVVYGLDADLIMLALATHEPNFHILREVVFQKNAPPPDVPSTRDQIMGEVPKSKVSIARKPYQLLSVAVLREYLALDLRPISSHGGAVELPFKFDVERLFDDFIFMCFFVGNDFLPHSPTLEIREGAIDLIMTIYRQNLAHLGGYLCCDGKPDLGRVEKFVAAVGVHEEAIFQKRARTEARQKSRRERDKNMGKQFCREFQRGHCSRGESCKFMHAAIEKKRLGGSINASDRAPQAAPDQLPGGMRALGRNAPPPPPPPPPPPNPSFSPSSPN</sequence>
<dbReference type="PANTHER" id="PTHR12341:SF41">
    <property type="entry name" value="5'-3' EXORIBONUCLEASE 2"/>
    <property type="match status" value="1"/>
</dbReference>
<dbReference type="InterPro" id="IPR004859">
    <property type="entry name" value="Xrn1_N"/>
</dbReference>
<keyword evidence="3" id="KW-0540">Nuclease</keyword>
<reference evidence="12" key="1">
    <citation type="submission" date="2021-01" db="EMBL/GenBank/DDBJ databases">
        <authorList>
            <person name="Corre E."/>
            <person name="Pelletier E."/>
            <person name="Niang G."/>
            <person name="Scheremetjew M."/>
            <person name="Finn R."/>
            <person name="Kale V."/>
            <person name="Holt S."/>
            <person name="Cochrane G."/>
            <person name="Meng A."/>
            <person name="Brown T."/>
            <person name="Cohen L."/>
        </authorList>
    </citation>
    <scope>NUCLEOTIDE SEQUENCE</scope>
    <source>
        <strain evidence="12">RCC1614</strain>
    </source>
</reference>
<evidence type="ECO:0000256" key="9">
    <source>
        <dbReference type="PROSITE-ProRule" id="PRU00723"/>
    </source>
</evidence>
<dbReference type="GO" id="GO:0003723">
    <property type="term" value="F:RNA binding"/>
    <property type="evidence" value="ECO:0007669"/>
    <property type="project" value="TreeGrafter"/>
</dbReference>
<evidence type="ECO:0000256" key="6">
    <source>
        <dbReference type="ARBA" id="ARBA00022801"/>
    </source>
</evidence>
<dbReference type="GO" id="GO:0008270">
    <property type="term" value="F:zinc ion binding"/>
    <property type="evidence" value="ECO:0007669"/>
    <property type="project" value="UniProtKB-KW"/>
</dbReference>
<dbReference type="Pfam" id="PF00642">
    <property type="entry name" value="zf-CCCH"/>
    <property type="match status" value="1"/>
</dbReference>
<protein>
    <recommendedName>
        <fullName evidence="11">C3H1-type domain-containing protein</fullName>
    </recommendedName>
</protein>
<evidence type="ECO:0000313" key="12">
    <source>
        <dbReference type="EMBL" id="CAD8243124.1"/>
    </source>
</evidence>
<keyword evidence="6" id="KW-0378">Hydrolase</keyword>
<organism evidence="12">
    <name type="scientific">Micromonas pusilla</name>
    <name type="common">Picoplanktonic green alga</name>
    <name type="synonym">Chromulina pusilla</name>
    <dbReference type="NCBI Taxonomy" id="38833"/>
    <lineage>
        <taxon>Eukaryota</taxon>
        <taxon>Viridiplantae</taxon>
        <taxon>Chlorophyta</taxon>
        <taxon>Mamiellophyceae</taxon>
        <taxon>Mamiellales</taxon>
        <taxon>Mamiellaceae</taxon>
        <taxon>Micromonas</taxon>
    </lineage>
</organism>
<dbReference type="SMART" id="SM00356">
    <property type="entry name" value="ZnF_C3H1"/>
    <property type="match status" value="1"/>
</dbReference>
<evidence type="ECO:0000259" key="11">
    <source>
        <dbReference type="PROSITE" id="PS50103"/>
    </source>
</evidence>
<feature type="zinc finger region" description="C3H1-type" evidence="9">
    <location>
        <begin position="417"/>
        <end position="444"/>
    </location>
</feature>
<dbReference type="EMBL" id="HBDY01011349">
    <property type="protein sequence ID" value="CAD8243124.1"/>
    <property type="molecule type" value="Transcribed_RNA"/>
</dbReference>
<dbReference type="SUPFAM" id="SSF90229">
    <property type="entry name" value="CCCH zinc finger"/>
    <property type="match status" value="1"/>
</dbReference>
<dbReference type="GO" id="GO:0005634">
    <property type="term" value="C:nucleus"/>
    <property type="evidence" value="ECO:0007669"/>
    <property type="project" value="TreeGrafter"/>
</dbReference>
<evidence type="ECO:0000256" key="1">
    <source>
        <dbReference type="ARBA" id="ARBA00006994"/>
    </source>
</evidence>
<gene>
    <name evidence="12" type="ORF">MPUS1402_LOCUS8583</name>
</gene>
<dbReference type="InterPro" id="IPR041412">
    <property type="entry name" value="Xrn1_helical"/>
</dbReference>
<evidence type="ECO:0000256" key="2">
    <source>
        <dbReference type="ARBA" id="ARBA00022664"/>
    </source>
</evidence>
<keyword evidence="4 9" id="KW-0479">Metal-binding</keyword>
<dbReference type="InterPro" id="IPR036855">
    <property type="entry name" value="Znf_CCCH_sf"/>
</dbReference>
<dbReference type="CDD" id="cd18673">
    <property type="entry name" value="PIN_XRN1-2-like"/>
    <property type="match status" value="1"/>
</dbReference>
<feature type="region of interest" description="Disordered" evidence="10">
    <location>
        <begin position="112"/>
        <end position="134"/>
    </location>
</feature>
<accession>A0A7R9TRM2</accession>
<comment type="similarity">
    <text evidence="1">Belongs to the 5'-3' exonuclease family. XRN2/RAT1 subfamily.</text>
</comment>
<dbReference type="FunFam" id="3.40.50.12390:FF:000003">
    <property type="entry name" value="5'-3' exoribonuclease"/>
    <property type="match status" value="1"/>
</dbReference>
<feature type="region of interest" description="Disordered" evidence="10">
    <location>
        <begin position="450"/>
        <end position="499"/>
    </location>
</feature>
<dbReference type="PROSITE" id="PS50103">
    <property type="entry name" value="ZF_C3H1"/>
    <property type="match status" value="1"/>
</dbReference>